<dbReference type="EMBL" id="JARAKF010000001">
    <property type="protein sequence ID" value="MDU8991109.1"/>
    <property type="molecule type" value="Genomic_DNA"/>
</dbReference>
<proteinExistence type="predicted"/>
<dbReference type="Gene3D" id="3.40.50.1000">
    <property type="entry name" value="HAD superfamily/HAD-like"/>
    <property type="match status" value="1"/>
</dbReference>
<accession>A0ABU3UB31</accession>
<sequence>MPERKARITTALRVGGRTTGFLGDGVNDVSHGRGTAGRMVLF</sequence>
<gene>
    <name evidence="1" type="ORF">PU648_01500</name>
</gene>
<organism evidence="1 2">
    <name type="scientific">Streptomyces mirabilis</name>
    <dbReference type="NCBI Taxonomy" id="68239"/>
    <lineage>
        <taxon>Bacteria</taxon>
        <taxon>Bacillati</taxon>
        <taxon>Actinomycetota</taxon>
        <taxon>Actinomycetes</taxon>
        <taxon>Kitasatosporales</taxon>
        <taxon>Streptomycetaceae</taxon>
        <taxon>Streptomyces</taxon>
    </lineage>
</organism>
<comment type="caution">
    <text evidence="1">The sequence shown here is derived from an EMBL/GenBank/DDBJ whole genome shotgun (WGS) entry which is preliminary data.</text>
</comment>
<keyword evidence="2" id="KW-1185">Reference proteome</keyword>
<reference evidence="1 2" key="1">
    <citation type="submission" date="2023-02" db="EMBL/GenBank/DDBJ databases">
        <authorList>
            <person name="Maleckis M."/>
        </authorList>
    </citation>
    <scope>NUCLEOTIDE SEQUENCE [LARGE SCALE GENOMIC DNA]</scope>
    <source>
        <strain evidence="1 2">P8-A2</strain>
    </source>
</reference>
<evidence type="ECO:0000313" key="2">
    <source>
        <dbReference type="Proteomes" id="UP001257627"/>
    </source>
</evidence>
<name>A0ABU3UB31_9ACTN</name>
<dbReference type="RefSeq" id="WP_258321010.1">
    <property type="nucleotide sequence ID" value="NZ_CP107955.1"/>
</dbReference>
<protein>
    <submittedName>
        <fullName evidence="1">Uncharacterized protein</fullName>
    </submittedName>
</protein>
<dbReference type="InterPro" id="IPR023214">
    <property type="entry name" value="HAD_sf"/>
</dbReference>
<dbReference type="Proteomes" id="UP001257627">
    <property type="component" value="Unassembled WGS sequence"/>
</dbReference>
<evidence type="ECO:0000313" key="1">
    <source>
        <dbReference type="EMBL" id="MDU8991109.1"/>
    </source>
</evidence>